<reference evidence="3" key="3">
    <citation type="submission" date="2019-07" db="EMBL/GenBank/DDBJ databases">
        <authorList>
            <person name="Miller W.G."/>
        </authorList>
    </citation>
    <scope>NUCLEOTIDE SEQUENCE</scope>
    <source>
        <strain evidence="3">52/13</strain>
    </source>
</reference>
<evidence type="ECO:0000313" key="5">
    <source>
        <dbReference type="Proteomes" id="UP000237472"/>
    </source>
</evidence>
<dbReference type="RefSeq" id="WP_099461663.1">
    <property type="nucleotide sequence ID" value="NZ_LDWY01000065.1"/>
</dbReference>
<evidence type="ECO:0000259" key="2">
    <source>
        <dbReference type="Pfam" id="PF07510"/>
    </source>
</evidence>
<evidence type="ECO:0000313" key="3">
    <source>
        <dbReference type="EMBL" id="MBS4240597.1"/>
    </source>
</evidence>
<comment type="caution">
    <text evidence="4">The sequence shown here is derived from an EMBL/GenBank/DDBJ whole genome shotgun (WGS) entry which is preliminary data.</text>
</comment>
<evidence type="ECO:0000313" key="6">
    <source>
        <dbReference type="Proteomes" id="UP000811399"/>
    </source>
</evidence>
<feature type="domain" description="GmrSD restriction endonucleases N-terminal" evidence="1">
    <location>
        <begin position="15"/>
        <end position="214"/>
    </location>
</feature>
<dbReference type="Pfam" id="PF03235">
    <property type="entry name" value="GmrSD_N"/>
    <property type="match status" value="1"/>
</dbReference>
<reference evidence="4" key="2">
    <citation type="submission" date="2015-06" db="EMBL/GenBank/DDBJ databases">
        <authorList>
            <person name="Hoefler B.C."/>
            <person name="Straight P.D."/>
        </authorList>
    </citation>
    <scope>NUCLEOTIDE SEQUENCE [LARGE SCALE GENOMIC DNA]</scope>
    <source>
        <strain evidence="4">73/13</strain>
    </source>
</reference>
<dbReference type="PANTHER" id="PTHR35149:SF2">
    <property type="entry name" value="DUF262 DOMAIN-CONTAINING PROTEIN"/>
    <property type="match status" value="1"/>
</dbReference>
<dbReference type="InterPro" id="IPR011089">
    <property type="entry name" value="GmrSD_C"/>
</dbReference>
<reference evidence="3 6" key="4">
    <citation type="journal article" date="2021" name="Syst. Appl. Microbiol.">
        <title>nCampylobacter vulpis sp. nov. isolated from wild red foxes.</title>
        <authorList>
            <person name="Parisi A."/>
            <person name="Chiara M."/>
            <person name="Caffara M."/>
            <person name="Mion D."/>
            <person name="Miller W.G."/>
            <person name="Caruso M."/>
            <person name="Manzari C."/>
            <person name="Florio D."/>
            <person name="Capozzi L."/>
            <person name="D'Erchia A.M."/>
            <person name="Manzulli V."/>
            <person name="Zanoni R.G."/>
        </authorList>
    </citation>
    <scope>NUCLEOTIDE SEQUENCE [LARGE SCALE GENOMIC DNA]</scope>
    <source>
        <strain evidence="3 6">52/13</strain>
    </source>
</reference>
<reference evidence="5" key="1">
    <citation type="submission" date="2015-06" db="EMBL/GenBank/DDBJ databases">
        <authorList>
            <person name="Parisi A."/>
            <person name="Chiara M."/>
            <person name="Florio D."/>
            <person name="Miccolupo A."/>
            <person name="Manzari C."/>
            <person name="Mion D."/>
            <person name="Caruso M."/>
            <person name="D'erchia A.M."/>
            <person name="Zanoni R."/>
        </authorList>
    </citation>
    <scope>NUCLEOTIDE SEQUENCE [LARGE SCALE GENOMIC DNA]</scope>
    <source>
        <strain evidence="5">73/13</strain>
    </source>
</reference>
<dbReference type="EMBL" id="LDWY01000065">
    <property type="protein sequence ID" value="PHY90301.1"/>
    <property type="molecule type" value="Genomic_DNA"/>
</dbReference>
<keyword evidence="6" id="KW-1185">Reference proteome</keyword>
<evidence type="ECO:0000313" key="4">
    <source>
        <dbReference type="EMBL" id="PHY90301.1"/>
    </source>
</evidence>
<dbReference type="Proteomes" id="UP000811399">
    <property type="component" value="Unassembled WGS sequence"/>
</dbReference>
<sequence>MKASEKNFGFMREENCIEVPFFQRAYAWDKEQLEQLFKDLKESYKDNKKDHFLGSVIFKQLATNAGEDSKRSLIDGQQRLTTFSLLVKVLYERLDDEDKSDYTEYLFQKPTKNKKPRIEHSKVDREVFAAVLRGDEGINHLYQNEKIFQCYQYFKEQIESEKLDFRDFLNFILESKLWVAINLEANEDEQKIFDSINTAGLRLTATDIIKNAIFAKALKIGADYEKLYKECWEAIFEVKENREFWEIEVEIGRIKRVQSEIFLHAFAVVGQFFNPEKNSLEDLSFLYKEHIKNFDNDELESFLKSIREYAEIYKNFPFFKGEALRFDEDMKRLFHIISVINVNTAMPLILFLSHSVKEQTLLNECLQVIENYIITRYVCGYDTNSYNKKFAAIVRSIDLNNPLEDLKEKLNDIPSRSELEKALEHLYLNNRAPKLILFWIELYRRYLSKDKQDLVELNYDYTLEHLIPQTWQTHWKDIVGDDEKAKNYIYQIGNMTLLKGSLNSTIKNCAWKIKLEGDGSRKNCIKKCADLLITRELLDKNEWNLQSVEERSARLIEEFFKIWKIE</sequence>
<dbReference type="Pfam" id="PF07510">
    <property type="entry name" value="GmrSD_C"/>
    <property type="match status" value="1"/>
</dbReference>
<dbReference type="Proteomes" id="UP000237472">
    <property type="component" value="Unassembled WGS sequence"/>
</dbReference>
<accession>A0A2G4R177</accession>
<organism evidence="4 5">
    <name type="scientific">Campylobacter vulpis</name>
    <dbReference type="NCBI Taxonomy" id="1655500"/>
    <lineage>
        <taxon>Bacteria</taxon>
        <taxon>Pseudomonadati</taxon>
        <taxon>Campylobacterota</taxon>
        <taxon>Epsilonproteobacteria</taxon>
        <taxon>Campylobacterales</taxon>
        <taxon>Campylobacteraceae</taxon>
        <taxon>Campylobacter</taxon>
    </lineage>
</organism>
<feature type="domain" description="GmrSD restriction endonucleases C-terminal" evidence="2">
    <location>
        <begin position="418"/>
        <end position="557"/>
    </location>
</feature>
<dbReference type="InterPro" id="IPR004919">
    <property type="entry name" value="GmrSD_N"/>
</dbReference>
<evidence type="ECO:0000259" key="1">
    <source>
        <dbReference type="Pfam" id="PF03235"/>
    </source>
</evidence>
<dbReference type="OrthoDB" id="9798761at2"/>
<dbReference type="AlphaFoldDB" id="A0A2G4R177"/>
<gene>
    <name evidence="4" type="ORF">AA994_05235</name>
    <name evidence="3" type="ORF">CVU5213_02450</name>
</gene>
<protein>
    <submittedName>
        <fullName evidence="3">DUF262 domain-containing protein</fullName>
    </submittedName>
</protein>
<dbReference type="EMBL" id="VJYU01000005">
    <property type="protein sequence ID" value="MBS4240597.1"/>
    <property type="molecule type" value="Genomic_DNA"/>
</dbReference>
<name>A0A2G4R177_9BACT</name>
<proteinExistence type="predicted"/>
<dbReference type="PANTHER" id="PTHR35149">
    <property type="entry name" value="SLL5132 PROTEIN"/>
    <property type="match status" value="1"/>
</dbReference>